<feature type="non-terminal residue" evidence="2">
    <location>
        <position position="142"/>
    </location>
</feature>
<dbReference type="Proteomes" id="UP001341281">
    <property type="component" value="Chromosome 04"/>
</dbReference>
<proteinExistence type="predicted"/>
<feature type="compositionally biased region" description="Basic and acidic residues" evidence="1">
    <location>
        <begin position="8"/>
        <end position="17"/>
    </location>
</feature>
<sequence length="142" mass="15235">RTPSRGRHAVDEERERITSPSPKRKSPQGHGTALLSPSSCCCSNPPPSREFVDPVSRIGASTRTVGPRSRVLLELGTGLRLEGADFSRCWSGLRRGCGYRLGGAGSGWVPATDRVLSTRALLRALEVTVPALGATGRRRTED</sequence>
<gene>
    <name evidence="2" type="ORF">U9M48_017392</name>
</gene>
<keyword evidence="3" id="KW-1185">Reference proteome</keyword>
<dbReference type="AlphaFoldDB" id="A0AAQ3WP62"/>
<evidence type="ECO:0000313" key="2">
    <source>
        <dbReference type="EMBL" id="WVZ68455.1"/>
    </source>
</evidence>
<protein>
    <submittedName>
        <fullName evidence="2">Uncharacterized protein</fullName>
    </submittedName>
</protein>
<organism evidence="2 3">
    <name type="scientific">Paspalum notatum var. saurae</name>
    <dbReference type="NCBI Taxonomy" id="547442"/>
    <lineage>
        <taxon>Eukaryota</taxon>
        <taxon>Viridiplantae</taxon>
        <taxon>Streptophyta</taxon>
        <taxon>Embryophyta</taxon>
        <taxon>Tracheophyta</taxon>
        <taxon>Spermatophyta</taxon>
        <taxon>Magnoliopsida</taxon>
        <taxon>Liliopsida</taxon>
        <taxon>Poales</taxon>
        <taxon>Poaceae</taxon>
        <taxon>PACMAD clade</taxon>
        <taxon>Panicoideae</taxon>
        <taxon>Andropogonodae</taxon>
        <taxon>Paspaleae</taxon>
        <taxon>Paspalinae</taxon>
        <taxon>Paspalum</taxon>
    </lineage>
</organism>
<feature type="region of interest" description="Disordered" evidence="1">
    <location>
        <begin position="1"/>
        <end position="39"/>
    </location>
</feature>
<evidence type="ECO:0000256" key="1">
    <source>
        <dbReference type="SAM" id="MobiDB-lite"/>
    </source>
</evidence>
<dbReference type="EMBL" id="CP144748">
    <property type="protein sequence ID" value="WVZ68455.1"/>
    <property type="molecule type" value="Genomic_DNA"/>
</dbReference>
<evidence type="ECO:0000313" key="3">
    <source>
        <dbReference type="Proteomes" id="UP001341281"/>
    </source>
</evidence>
<accession>A0AAQ3WP62</accession>
<reference evidence="2 3" key="1">
    <citation type="submission" date="2024-02" db="EMBL/GenBank/DDBJ databases">
        <title>High-quality chromosome-scale genome assembly of Pensacola bahiagrass (Paspalum notatum Flugge var. saurae).</title>
        <authorList>
            <person name="Vega J.M."/>
            <person name="Podio M."/>
            <person name="Orjuela J."/>
            <person name="Siena L.A."/>
            <person name="Pessino S.C."/>
            <person name="Combes M.C."/>
            <person name="Mariac C."/>
            <person name="Albertini E."/>
            <person name="Pupilli F."/>
            <person name="Ortiz J.P.A."/>
            <person name="Leblanc O."/>
        </authorList>
    </citation>
    <scope>NUCLEOTIDE SEQUENCE [LARGE SCALE GENOMIC DNA]</scope>
    <source>
        <strain evidence="2">R1</strain>
        <tissue evidence="2">Leaf</tissue>
    </source>
</reference>
<name>A0AAQ3WP62_PASNO</name>